<evidence type="ECO:0000313" key="2">
    <source>
        <dbReference type="Proteomes" id="UP000798662"/>
    </source>
</evidence>
<name>A0ACC3C7U5_PYRYE</name>
<gene>
    <name evidence="1" type="ORF">I4F81_008658</name>
</gene>
<keyword evidence="2" id="KW-1185">Reference proteome</keyword>
<organism evidence="1 2">
    <name type="scientific">Pyropia yezoensis</name>
    <name type="common">Susabi-nori</name>
    <name type="synonym">Porphyra yezoensis</name>
    <dbReference type="NCBI Taxonomy" id="2788"/>
    <lineage>
        <taxon>Eukaryota</taxon>
        <taxon>Rhodophyta</taxon>
        <taxon>Bangiophyceae</taxon>
        <taxon>Bangiales</taxon>
        <taxon>Bangiaceae</taxon>
        <taxon>Pyropia</taxon>
    </lineage>
</organism>
<reference evidence="1" key="1">
    <citation type="submission" date="2019-11" db="EMBL/GenBank/DDBJ databases">
        <title>Nori genome reveals adaptations in red seaweeds to the harsh intertidal environment.</title>
        <authorList>
            <person name="Wang D."/>
            <person name="Mao Y."/>
        </authorList>
    </citation>
    <scope>NUCLEOTIDE SEQUENCE</scope>
    <source>
        <tissue evidence="1">Gametophyte</tissue>
    </source>
</reference>
<dbReference type="Proteomes" id="UP000798662">
    <property type="component" value="Chromosome 2"/>
</dbReference>
<dbReference type="EMBL" id="CM020619">
    <property type="protein sequence ID" value="KAK1866138.1"/>
    <property type="molecule type" value="Genomic_DNA"/>
</dbReference>
<protein>
    <submittedName>
        <fullName evidence="1">Uncharacterized protein</fullName>
    </submittedName>
</protein>
<comment type="caution">
    <text evidence="1">The sequence shown here is derived from an EMBL/GenBank/DDBJ whole genome shotgun (WGS) entry which is preliminary data.</text>
</comment>
<sequence length="851" mass="90805">MTSGTASGGGGATGRPPFAPGDTSADRLASHGVDDTPVHLPVLEVGPRRAKRTLTAEKVVECLVVPSYPQTSNSSTSGVLTMVPVASVEKDLNPKMFVAYKSPGGQSHKLGNQLSLIFGFCSYDWTEYPCSGVDACANVPRTVLDVPHTALEAGDADQYGVYEKLFAEASSETASVDTEQQALRREWDRYTSVVVPFQHKPCPNILCSRLDTPPKGTVVTIRSSGREFLGCAGYSRENRLGHKSSSLANIQSLTNIERWLSDESSAERGVLSAQALTRRVPCSSVLYVGVPLTEDGGRDVQGSFLLLSVGAHTHPPPPITTATHGLLVTAAEVKEHHHISLAAQEEDVRAKLADEYGRVAASVPQTALRCARRQTAAECNPWGQGRDAALMMVARAVVAGDPYFRAPIVSDTIAYVFPAFLETSLRRVANGVLALETDEYYKAVESVGLAQDGDFFRQLSVVDPSLDGVPFAAVVERATESVCRMKRGVLVGITLDFSASLAGGLCDALEDVGFDVFSVDDHARNILFGCMAHTNRVCDRAPLTVRATLRKLMECYNVEEAQRLRALVIEQEPSRDCSGVLRNPRLLPAFCPAFSNADPLQREVASSTTNAEESQHERIYKLRGRRQPLMVAMTGSRFVDHRDAEELDNGRAAGTHTSMERADYSQRRREKRRRESRPRAHGAAADEIADGDAGVQNAAGNCEGRVGDREREGRGGGGRARADEGVSANRHSGAPARGPPPKRRRRAVGGTPAGSAATHPRMAELEKELLQQRYKTLEVENAALRMGSIAGSGSSAGSAATAATPAGTEAGATPPAWFVSLMMAASQAAGSTQPVGINADAGHENGGSAGV</sequence>
<accession>A0ACC3C7U5</accession>
<proteinExistence type="predicted"/>
<evidence type="ECO:0000313" key="1">
    <source>
        <dbReference type="EMBL" id="KAK1866138.1"/>
    </source>
</evidence>